<name>A0ABR1NXU2_DIAER</name>
<evidence type="ECO:0000256" key="8">
    <source>
        <dbReference type="SAM" id="MobiDB-lite"/>
    </source>
</evidence>
<evidence type="ECO:0000313" key="9">
    <source>
        <dbReference type="EMBL" id="KAK7719227.1"/>
    </source>
</evidence>
<feature type="region of interest" description="Disordered" evidence="8">
    <location>
        <begin position="236"/>
        <end position="270"/>
    </location>
</feature>
<feature type="transmembrane region" description="Helical" evidence="7">
    <location>
        <begin position="111"/>
        <end position="135"/>
    </location>
</feature>
<gene>
    <name evidence="9" type="ORF">SLS63_010178</name>
</gene>
<dbReference type="InterPro" id="IPR007599">
    <property type="entry name" value="DER1"/>
</dbReference>
<keyword evidence="6 7" id="KW-0472">Membrane</keyword>
<dbReference type="InterPro" id="IPR035952">
    <property type="entry name" value="Rhomboid-like_sf"/>
</dbReference>
<comment type="subcellular location">
    <subcellularLocation>
        <location evidence="1 7">Endoplasmic reticulum membrane</location>
        <topology evidence="1 7">Multi-pass membrane protein</topology>
    </subcellularLocation>
</comment>
<dbReference type="Pfam" id="PF04511">
    <property type="entry name" value="DER1"/>
    <property type="match status" value="1"/>
</dbReference>
<feature type="transmembrane region" description="Helical" evidence="7">
    <location>
        <begin position="155"/>
        <end position="179"/>
    </location>
</feature>
<comment type="caution">
    <text evidence="7">Lacks conserved residue(s) required for the propagation of feature annotation.</text>
</comment>
<organism evidence="9 10">
    <name type="scientific">Diaporthe eres</name>
    <name type="common">Phomopsis oblonga</name>
    <dbReference type="NCBI Taxonomy" id="83184"/>
    <lineage>
        <taxon>Eukaryota</taxon>
        <taxon>Fungi</taxon>
        <taxon>Dikarya</taxon>
        <taxon>Ascomycota</taxon>
        <taxon>Pezizomycotina</taxon>
        <taxon>Sordariomycetes</taxon>
        <taxon>Sordariomycetidae</taxon>
        <taxon>Diaporthales</taxon>
        <taxon>Diaporthaceae</taxon>
        <taxon>Diaporthe</taxon>
        <taxon>Diaporthe eres species complex</taxon>
    </lineage>
</organism>
<keyword evidence="5 7" id="KW-1133">Transmembrane helix</keyword>
<evidence type="ECO:0000256" key="7">
    <source>
        <dbReference type="RuleBase" id="RU363059"/>
    </source>
</evidence>
<dbReference type="Proteomes" id="UP001430848">
    <property type="component" value="Unassembled WGS sequence"/>
</dbReference>
<reference evidence="9 10" key="1">
    <citation type="submission" date="2024-02" db="EMBL/GenBank/DDBJ databases">
        <title>De novo assembly and annotation of 12 fungi associated with fruit tree decline syndrome in Ontario, Canada.</title>
        <authorList>
            <person name="Sulman M."/>
            <person name="Ellouze W."/>
            <person name="Ilyukhin E."/>
        </authorList>
    </citation>
    <scope>NUCLEOTIDE SEQUENCE [LARGE SCALE GENOMIC DNA]</scope>
    <source>
        <strain evidence="9 10">M169</strain>
    </source>
</reference>
<dbReference type="SUPFAM" id="SSF144091">
    <property type="entry name" value="Rhomboid-like"/>
    <property type="match status" value="1"/>
</dbReference>
<evidence type="ECO:0000256" key="2">
    <source>
        <dbReference type="ARBA" id="ARBA00008917"/>
    </source>
</evidence>
<keyword evidence="10" id="KW-1185">Reference proteome</keyword>
<keyword evidence="3 7" id="KW-0812">Transmembrane</keyword>
<dbReference type="EMBL" id="JAKNSF020000081">
    <property type="protein sequence ID" value="KAK7719227.1"/>
    <property type="molecule type" value="Genomic_DNA"/>
</dbReference>
<comment type="similarity">
    <text evidence="2 7">Belongs to the derlin family.</text>
</comment>
<evidence type="ECO:0000256" key="6">
    <source>
        <dbReference type="ARBA" id="ARBA00023136"/>
    </source>
</evidence>
<feature type="transmembrane region" description="Helical" evidence="7">
    <location>
        <begin position="32"/>
        <end position="55"/>
    </location>
</feature>
<protein>
    <recommendedName>
        <fullName evidence="7">Derlin</fullName>
    </recommendedName>
</protein>
<dbReference type="PANTHER" id="PTHR11009">
    <property type="entry name" value="DER1-LIKE PROTEIN, DERLIN"/>
    <property type="match status" value="1"/>
</dbReference>
<accession>A0ABR1NXU2</accession>
<comment type="caution">
    <text evidence="9">The sequence shown here is derived from an EMBL/GenBank/DDBJ whole genome shotgun (WGS) entry which is preliminary data.</text>
</comment>
<evidence type="ECO:0000256" key="5">
    <source>
        <dbReference type="ARBA" id="ARBA00022989"/>
    </source>
</evidence>
<keyword evidence="4 7" id="KW-0256">Endoplasmic reticulum</keyword>
<evidence type="ECO:0000256" key="3">
    <source>
        <dbReference type="ARBA" id="ARBA00022692"/>
    </source>
</evidence>
<evidence type="ECO:0000256" key="1">
    <source>
        <dbReference type="ARBA" id="ARBA00004477"/>
    </source>
</evidence>
<evidence type="ECO:0000256" key="4">
    <source>
        <dbReference type="ARBA" id="ARBA00022824"/>
    </source>
</evidence>
<evidence type="ECO:0000313" key="10">
    <source>
        <dbReference type="Proteomes" id="UP001430848"/>
    </source>
</evidence>
<proteinExistence type="inferred from homology"/>
<sequence>MADIMDAYWRAPAIASHALREIGSDMTGRRTFATAVLATSIACHMGIMPYGWIYFHYLELFRLPPQIWRPVTSFLLTSPQLGIVMDTYFVFQYASQLETTHPKFGRKEDFLWYLVFCGTVIIVLAQYFLGSLYFLQALILAMCYTATQDQRGQKAGFFFFTVPAQLIPLCMMGASLLMAGPQVMLLQLTGLVAAHLHDFLTRLWPEFGGGANWIPTPAFFARLVTTPRFMQREYGTAIRNDPRAGTSTGTQARGPLPDSWKTRGSGHRLG</sequence>
<comment type="function">
    <text evidence="7">May be involved in the degradation of misfolded endoplasmic reticulum (ER) luminal proteins.</text>
</comment>